<feature type="region of interest" description="Disordered" evidence="11">
    <location>
        <begin position="1"/>
        <end position="82"/>
    </location>
</feature>
<evidence type="ECO:0000256" key="2">
    <source>
        <dbReference type="ARBA" id="ARBA00001936"/>
    </source>
</evidence>
<dbReference type="GO" id="GO:0005737">
    <property type="term" value="C:cytoplasm"/>
    <property type="evidence" value="ECO:0007669"/>
    <property type="project" value="UniProtKB-SubCell"/>
</dbReference>
<dbReference type="InterPro" id="IPR036005">
    <property type="entry name" value="Creatinase/aminopeptidase-like"/>
</dbReference>
<dbReference type="FunCoup" id="A0A1Y2F5Y1">
    <property type="interactions" value="740"/>
</dbReference>
<dbReference type="InParanoid" id="A0A1Y2F5Y1"/>
<dbReference type="Gene3D" id="3.90.230.10">
    <property type="entry name" value="Creatinase/methionine aminopeptidase superfamily"/>
    <property type="match status" value="1"/>
</dbReference>
<feature type="binding site" evidence="9">
    <location>
        <position position="329"/>
    </location>
    <ligand>
        <name>a divalent metal cation</name>
        <dbReference type="ChEBI" id="CHEBI:60240"/>
        <label>2</label>
        <note>catalytic</note>
    </ligand>
</feature>
<dbReference type="PRINTS" id="PR00599">
    <property type="entry name" value="MAPEPTIDASE"/>
</dbReference>
<dbReference type="Gene3D" id="1.10.10.10">
    <property type="entry name" value="Winged helix-like DNA-binding domain superfamily/Winged helix DNA-binding domain"/>
    <property type="match status" value="1"/>
</dbReference>
<dbReference type="OrthoDB" id="7848262at2759"/>
<protein>
    <recommendedName>
        <fullName evidence="9">Methionine aminopeptidase 2</fullName>
        <shortName evidence="9">MAP 2</shortName>
        <shortName evidence="9">MetAP 2</shortName>
        <ecNumber evidence="9">3.4.11.18</ecNumber>
    </recommendedName>
    <alternativeName>
        <fullName evidence="9">Peptidase M</fullName>
    </alternativeName>
</protein>
<keyword evidence="7 9" id="KW-0479">Metal-binding</keyword>
<feature type="binding site" evidence="9">
    <location>
        <position position="291"/>
    </location>
    <ligand>
        <name>a divalent metal cation</name>
        <dbReference type="ChEBI" id="CHEBI:60240"/>
        <label>2</label>
        <note>catalytic</note>
    </ligand>
</feature>
<comment type="similarity">
    <text evidence="9">Belongs to the peptidase M24A family. Methionine aminopeptidase eukaryotic type 2 subfamily.</text>
</comment>
<evidence type="ECO:0000259" key="12">
    <source>
        <dbReference type="Pfam" id="PF00557"/>
    </source>
</evidence>
<dbReference type="GO" id="GO:0070006">
    <property type="term" value="F:metalloaminopeptidase activity"/>
    <property type="evidence" value="ECO:0007669"/>
    <property type="project" value="UniProtKB-UniRule"/>
</dbReference>
<organism evidence="13 14">
    <name type="scientific">Leucosporidium creatinivorum</name>
    <dbReference type="NCBI Taxonomy" id="106004"/>
    <lineage>
        <taxon>Eukaryota</taxon>
        <taxon>Fungi</taxon>
        <taxon>Dikarya</taxon>
        <taxon>Basidiomycota</taxon>
        <taxon>Pucciniomycotina</taxon>
        <taxon>Microbotryomycetes</taxon>
        <taxon>Leucosporidiales</taxon>
        <taxon>Leucosporidium</taxon>
    </lineage>
</organism>
<evidence type="ECO:0000256" key="10">
    <source>
        <dbReference type="RuleBase" id="RU003653"/>
    </source>
</evidence>
<name>A0A1Y2F5Y1_9BASI</name>
<evidence type="ECO:0000256" key="7">
    <source>
        <dbReference type="ARBA" id="ARBA00022723"/>
    </source>
</evidence>
<dbReference type="InterPro" id="IPR036388">
    <property type="entry name" value="WH-like_DNA-bd_sf"/>
</dbReference>
<comment type="function">
    <text evidence="9 10">Cotranslationally removes the N-terminal methionine from nascent proteins. The N-terminal methionine is often cleaved when the second residue in the primary sequence is small and uncharged (Met-Ala-, Cys, Gly, Pro, Ser, Thr, or Val).</text>
</comment>
<dbReference type="PANTHER" id="PTHR45777">
    <property type="entry name" value="METHIONINE AMINOPEPTIDASE 2"/>
    <property type="match status" value="1"/>
</dbReference>
<feature type="compositionally biased region" description="Acidic residues" evidence="11">
    <location>
        <begin position="35"/>
        <end position="45"/>
    </location>
</feature>
<keyword evidence="6 9" id="KW-0645">Protease</keyword>
<keyword evidence="4 9" id="KW-0031">Aminopeptidase</keyword>
<feature type="compositionally biased region" description="Basic residues" evidence="11">
    <location>
        <begin position="53"/>
        <end position="67"/>
    </location>
</feature>
<comment type="cofactor">
    <cofactor evidence="3">
        <name>Fe(2+)</name>
        <dbReference type="ChEBI" id="CHEBI:29033"/>
    </cofactor>
</comment>
<accession>A0A1Y2F5Y1</accession>
<dbReference type="GO" id="GO:0046872">
    <property type="term" value="F:metal ion binding"/>
    <property type="evidence" value="ECO:0007669"/>
    <property type="project" value="UniProtKB-UniRule"/>
</dbReference>
<dbReference type="Pfam" id="PF00557">
    <property type="entry name" value="Peptidase_M24"/>
    <property type="match status" value="1"/>
</dbReference>
<feature type="compositionally biased region" description="Polar residues" evidence="11">
    <location>
        <begin position="1"/>
        <end position="11"/>
    </location>
</feature>
<evidence type="ECO:0000256" key="5">
    <source>
        <dbReference type="ARBA" id="ARBA00022490"/>
    </source>
</evidence>
<evidence type="ECO:0000256" key="1">
    <source>
        <dbReference type="ARBA" id="ARBA00000294"/>
    </source>
</evidence>
<evidence type="ECO:0000256" key="6">
    <source>
        <dbReference type="ARBA" id="ARBA00022670"/>
    </source>
</evidence>
<dbReference type="GO" id="GO:0004239">
    <property type="term" value="F:initiator methionyl aminopeptidase activity"/>
    <property type="evidence" value="ECO:0007669"/>
    <property type="project" value="UniProtKB-UniRule"/>
</dbReference>
<proteinExistence type="inferred from homology"/>
<dbReference type="HAMAP" id="MF_03175">
    <property type="entry name" value="MetAP_2_euk"/>
    <property type="match status" value="1"/>
</dbReference>
<dbReference type="EC" id="3.4.11.18" evidence="9"/>
<feature type="binding site" evidence="9">
    <location>
        <position position="424"/>
    </location>
    <ligand>
        <name>a divalent metal cation</name>
        <dbReference type="ChEBI" id="CHEBI:60240"/>
        <label>1</label>
    </ligand>
</feature>
<evidence type="ECO:0000313" key="13">
    <source>
        <dbReference type="EMBL" id="ORY79310.1"/>
    </source>
</evidence>
<dbReference type="InterPro" id="IPR050247">
    <property type="entry name" value="Met_Aminopeptidase_Type2"/>
</dbReference>
<gene>
    <name evidence="13" type="ORF">BCR35DRAFT_291595</name>
</gene>
<comment type="catalytic activity">
    <reaction evidence="1 9 10">
        <text>Release of N-terminal amino acids, preferentially methionine, from peptides and arylamides.</text>
        <dbReference type="EC" id="3.4.11.18"/>
    </reaction>
</comment>
<keyword evidence="8 9" id="KW-0378">Hydrolase</keyword>
<dbReference type="SUPFAM" id="SSF55920">
    <property type="entry name" value="Creatinase/aminopeptidase"/>
    <property type="match status" value="1"/>
</dbReference>
<evidence type="ECO:0000256" key="3">
    <source>
        <dbReference type="ARBA" id="ARBA00001954"/>
    </source>
</evidence>
<dbReference type="EMBL" id="MCGR01000027">
    <property type="protein sequence ID" value="ORY79310.1"/>
    <property type="molecule type" value="Genomic_DNA"/>
</dbReference>
<keyword evidence="5 9" id="KW-0963">Cytoplasm</keyword>
<dbReference type="SUPFAM" id="SSF46785">
    <property type="entry name" value="Winged helix' DNA-binding domain"/>
    <property type="match status" value="1"/>
</dbReference>
<feature type="binding site" evidence="9">
    <location>
        <position position="211"/>
    </location>
    <ligand>
        <name>a divalent metal cation</name>
        <dbReference type="ChEBI" id="CHEBI:60240"/>
        <label>1</label>
    </ligand>
</feature>
<feature type="binding site" evidence="9">
    <location>
        <position position="222"/>
    </location>
    <ligand>
        <name>a divalent metal cation</name>
        <dbReference type="ChEBI" id="CHEBI:60240"/>
        <label>1</label>
    </ligand>
</feature>
<comment type="cofactor">
    <cofactor evidence="2">
        <name>Mn(2+)</name>
        <dbReference type="ChEBI" id="CHEBI:29035"/>
    </cofactor>
</comment>
<feature type="domain" description="Peptidase M24" evidence="12">
    <location>
        <begin position="128"/>
        <end position="332"/>
    </location>
</feature>
<keyword evidence="14" id="KW-1185">Reference proteome</keyword>
<dbReference type="InterPro" id="IPR036390">
    <property type="entry name" value="WH_DNA-bd_sf"/>
</dbReference>
<comment type="caution">
    <text evidence="13">The sequence shown here is derived from an EMBL/GenBank/DDBJ whole genome shotgun (WGS) entry which is preliminary data.</text>
</comment>
<evidence type="ECO:0000256" key="9">
    <source>
        <dbReference type="HAMAP-Rule" id="MF_03175"/>
    </source>
</evidence>
<dbReference type="InterPro" id="IPR001714">
    <property type="entry name" value="Pept_M24_MAP"/>
</dbReference>
<comment type="cofactor">
    <cofactor evidence="9">
        <name>Co(2+)</name>
        <dbReference type="ChEBI" id="CHEBI:48828"/>
    </cofactor>
    <cofactor evidence="9">
        <name>Zn(2+)</name>
        <dbReference type="ChEBI" id="CHEBI:29105"/>
    </cofactor>
    <cofactor evidence="9">
        <name>Mn(2+)</name>
        <dbReference type="ChEBI" id="CHEBI:29035"/>
    </cofactor>
    <cofactor evidence="9">
        <name>Fe(2+)</name>
        <dbReference type="ChEBI" id="CHEBI:29033"/>
    </cofactor>
    <text evidence="9">Binds 2 divalent metal cations per subunit. Has a high-affinity and a low affinity metal-binding site. The true nature of the physiological cofactor is under debate. The enzyme is active with cobalt, zinc, manganese or divalent iron ions. Most likely, methionine aminopeptidases function as mononuclear Fe(2+)-metalloproteases under physiological conditions, and the catalytically relevant metal-binding site has been assigned to the histidine-containing high-affinity site.</text>
</comment>
<dbReference type="GO" id="GO:0006508">
    <property type="term" value="P:proteolysis"/>
    <property type="evidence" value="ECO:0007669"/>
    <property type="project" value="UniProtKB-KW"/>
</dbReference>
<dbReference type="NCBIfam" id="TIGR00501">
    <property type="entry name" value="met_pdase_II"/>
    <property type="match status" value="1"/>
</dbReference>
<dbReference type="InterPro" id="IPR000994">
    <property type="entry name" value="Pept_M24"/>
</dbReference>
<dbReference type="PANTHER" id="PTHR45777:SF2">
    <property type="entry name" value="METHIONINE AMINOPEPTIDASE 2"/>
    <property type="match status" value="1"/>
</dbReference>
<feature type="binding site" evidence="9">
    <location>
        <position position="424"/>
    </location>
    <ligand>
        <name>a divalent metal cation</name>
        <dbReference type="ChEBI" id="CHEBI:60240"/>
        <label>2</label>
        <note>catalytic</note>
    </ligand>
</feature>
<dbReference type="AlphaFoldDB" id="A0A1Y2F5Y1"/>
<feature type="binding site" evidence="9">
    <location>
        <position position="222"/>
    </location>
    <ligand>
        <name>a divalent metal cation</name>
        <dbReference type="ChEBI" id="CHEBI:60240"/>
        <label>2</label>
        <note>catalytic</note>
    </ligand>
</feature>
<dbReference type="CDD" id="cd01088">
    <property type="entry name" value="MetAP2"/>
    <property type="match status" value="1"/>
</dbReference>
<sequence length="443" mass="48810">MTAVEATNGTAASVEVPAATSTPPADPVATSKPEGDEEEDDDNDETPAAGTDKKKKKKKPKSKKKKAVVQSEPPTVPVSQFYKDGNYPVGEIQEYLNDNAFRTTSEEMRAKEREYLLDDTPGAFNYNSIRRAAEVHRQVRTYARKTIKPGMTMTEIAEMIENGTRTLVEENGMLSGIGFPTGLSRNHVAAHYTPNAGDTSVLGASDVLKVDFGIHVHGRIVDSAFTMNWEPTYDNLLLAVKDATNTGIREAGIDVRMGDIGAAIQETMESYEVEVNGKVLPVKSIKNLTGHSINPYIIHGGKSVPICSQPEDKEEYNTKMEEGEYFAIETFGSTGNGWVRDEGACSHYAKNYDAPRIPLSMASSKKLLNTINKQFGTLPFCRRYLDRIGESSYLYALKDLVDKDIVQAYPPLADIEGSQTAQYEHTILLRPTCKEVVSRGDDY</sequence>
<comment type="subcellular location">
    <subcellularLocation>
        <location evidence="9">Cytoplasm</location>
    </subcellularLocation>
</comment>
<reference evidence="13 14" key="1">
    <citation type="submission" date="2016-07" db="EMBL/GenBank/DDBJ databases">
        <title>Pervasive Adenine N6-methylation of Active Genes in Fungi.</title>
        <authorList>
            <consortium name="DOE Joint Genome Institute"/>
            <person name="Mondo S.J."/>
            <person name="Dannebaum R.O."/>
            <person name="Kuo R.C."/>
            <person name="Labutti K."/>
            <person name="Haridas S."/>
            <person name="Kuo A."/>
            <person name="Salamov A."/>
            <person name="Ahrendt S.R."/>
            <person name="Lipzen A."/>
            <person name="Sullivan W."/>
            <person name="Andreopoulos W.B."/>
            <person name="Clum A."/>
            <person name="Lindquist E."/>
            <person name="Daum C."/>
            <person name="Ramamoorthy G.K."/>
            <person name="Gryganskyi A."/>
            <person name="Culley D."/>
            <person name="Magnuson J.K."/>
            <person name="James T.Y."/>
            <person name="O'Malley M.A."/>
            <person name="Stajich J.E."/>
            <person name="Spatafora J.W."/>
            <person name="Visel A."/>
            <person name="Grigoriev I.V."/>
        </authorList>
    </citation>
    <scope>NUCLEOTIDE SEQUENCE [LARGE SCALE GENOMIC DNA]</scope>
    <source>
        <strain evidence="13 14">62-1032</strain>
    </source>
</reference>
<evidence type="ECO:0000256" key="8">
    <source>
        <dbReference type="ARBA" id="ARBA00022801"/>
    </source>
</evidence>
<feature type="binding site" evidence="9">
    <location>
        <position position="191"/>
    </location>
    <ligand>
        <name>substrate</name>
    </ligand>
</feature>
<evidence type="ECO:0000256" key="11">
    <source>
        <dbReference type="SAM" id="MobiDB-lite"/>
    </source>
</evidence>
<dbReference type="InterPro" id="IPR002468">
    <property type="entry name" value="Pept_M24A_MAP2"/>
</dbReference>
<dbReference type="STRING" id="106004.A0A1Y2F5Y1"/>
<evidence type="ECO:0000256" key="4">
    <source>
        <dbReference type="ARBA" id="ARBA00022438"/>
    </source>
</evidence>
<evidence type="ECO:0000313" key="14">
    <source>
        <dbReference type="Proteomes" id="UP000193467"/>
    </source>
</evidence>
<feature type="binding site" evidence="9">
    <location>
        <position position="299"/>
    </location>
    <ligand>
        <name>substrate</name>
    </ligand>
</feature>
<dbReference type="Proteomes" id="UP000193467">
    <property type="component" value="Unassembled WGS sequence"/>
</dbReference>